<feature type="region of interest" description="Disordered" evidence="1">
    <location>
        <begin position="1"/>
        <end position="33"/>
    </location>
</feature>
<organism evidence="2 3">
    <name type="scientific">Kineococcus rhizosphaerae</name>
    <dbReference type="NCBI Taxonomy" id="559628"/>
    <lineage>
        <taxon>Bacteria</taxon>
        <taxon>Bacillati</taxon>
        <taxon>Actinomycetota</taxon>
        <taxon>Actinomycetes</taxon>
        <taxon>Kineosporiales</taxon>
        <taxon>Kineosporiaceae</taxon>
        <taxon>Kineococcus</taxon>
    </lineage>
</organism>
<dbReference type="Proteomes" id="UP000238083">
    <property type="component" value="Unassembled WGS sequence"/>
</dbReference>
<name>A0A2T0R3G3_9ACTN</name>
<gene>
    <name evidence="2" type="ORF">CLV37_106142</name>
</gene>
<keyword evidence="3" id="KW-1185">Reference proteome</keyword>
<dbReference type="EMBL" id="PVZF01000006">
    <property type="protein sequence ID" value="PRY14584.1"/>
    <property type="molecule type" value="Genomic_DNA"/>
</dbReference>
<proteinExistence type="predicted"/>
<sequence>MNPARAETLGAGEPPGSDLTGVTRTGVRVTRTV</sequence>
<feature type="compositionally biased region" description="Low complexity" evidence="1">
    <location>
        <begin position="20"/>
        <end position="33"/>
    </location>
</feature>
<evidence type="ECO:0000313" key="3">
    <source>
        <dbReference type="Proteomes" id="UP000238083"/>
    </source>
</evidence>
<accession>A0A2T0R3G3</accession>
<reference evidence="2 3" key="1">
    <citation type="submission" date="2018-03" db="EMBL/GenBank/DDBJ databases">
        <title>Genomic Encyclopedia of Archaeal and Bacterial Type Strains, Phase II (KMG-II): from individual species to whole genera.</title>
        <authorList>
            <person name="Goeker M."/>
        </authorList>
    </citation>
    <scope>NUCLEOTIDE SEQUENCE [LARGE SCALE GENOMIC DNA]</scope>
    <source>
        <strain evidence="2 3">DSM 19711</strain>
    </source>
</reference>
<protein>
    <submittedName>
        <fullName evidence="2">Uncharacterized protein</fullName>
    </submittedName>
</protein>
<evidence type="ECO:0000313" key="2">
    <source>
        <dbReference type="EMBL" id="PRY14584.1"/>
    </source>
</evidence>
<dbReference type="AlphaFoldDB" id="A0A2T0R3G3"/>
<comment type="caution">
    <text evidence="2">The sequence shown here is derived from an EMBL/GenBank/DDBJ whole genome shotgun (WGS) entry which is preliminary data.</text>
</comment>
<evidence type="ECO:0000256" key="1">
    <source>
        <dbReference type="SAM" id="MobiDB-lite"/>
    </source>
</evidence>